<evidence type="ECO:0000313" key="2">
    <source>
        <dbReference type="EMBL" id="PWK48349.1"/>
    </source>
</evidence>
<proteinExistence type="predicted"/>
<reference evidence="2 3" key="1">
    <citation type="submission" date="2018-05" db="EMBL/GenBank/DDBJ databases">
        <title>Genomic Encyclopedia of Archaeal and Bacterial Type Strains, Phase II (KMG-II): from individual species to whole genera.</title>
        <authorList>
            <person name="Goeker M."/>
        </authorList>
    </citation>
    <scope>NUCLEOTIDE SEQUENCE [LARGE SCALE GENOMIC DNA]</scope>
    <source>
        <strain evidence="2 3">DSM 45184</strain>
    </source>
</reference>
<dbReference type="AlphaFoldDB" id="A0A316FIN5"/>
<dbReference type="Gene3D" id="1.10.260.40">
    <property type="entry name" value="lambda repressor-like DNA-binding domains"/>
    <property type="match status" value="1"/>
</dbReference>
<dbReference type="CDD" id="cd00093">
    <property type="entry name" value="HTH_XRE"/>
    <property type="match status" value="1"/>
</dbReference>
<dbReference type="OrthoDB" id="3504495at2"/>
<feature type="domain" description="HTH cro/C1-type" evidence="1">
    <location>
        <begin position="95"/>
        <end position="150"/>
    </location>
</feature>
<organism evidence="2 3">
    <name type="scientific">Actinoplanes xinjiangensis</name>
    <dbReference type="NCBI Taxonomy" id="512350"/>
    <lineage>
        <taxon>Bacteria</taxon>
        <taxon>Bacillati</taxon>
        <taxon>Actinomycetota</taxon>
        <taxon>Actinomycetes</taxon>
        <taxon>Micromonosporales</taxon>
        <taxon>Micromonosporaceae</taxon>
        <taxon>Actinoplanes</taxon>
    </lineage>
</organism>
<dbReference type="InterPro" id="IPR010982">
    <property type="entry name" value="Lambda_DNA-bd_dom_sf"/>
</dbReference>
<dbReference type="RefSeq" id="WP_158319274.1">
    <property type="nucleotide sequence ID" value="NZ_BONA01000039.1"/>
</dbReference>
<sequence>MAPTGGVPGRTGPDDGVERPTLLAEAVTRWELQDEIALHVLGRPWHDDDLRSPHGFVRAVSRRVGDGGLTGLAAAGTVAVAVRPPGDELPSGSRVEHWRRRRGLTRHDVARRMGRSGTWVAAIEEGAERISAVDTARRIAAALRIDLPLLLGRDPRPQFLLENDPLGAEIERVREFLERTDAMAPAPVAAIPSTAAITGMLRTAWQNFEQVEYGRLMRALPRLLRDAAVSDGARAGGPDAPEAARLLSQVYRLTAVALHKLGEYHLSWLTADRAIETARRGRDPLLAATALRAVSAALLALGRTAAARDVTTTDLPVSGRLDDSWLVVRGALLLQSASAAARTGDAVTTRELLFSADIVAARLGRDAVRYETWFGPTSIELARVSTAVDLGEGADAIAVHHRLNQARLNDLTCEQHAGHYLTLARAHLQTGAADRAATAFQTGARLAPGESRNPLHQAIRLQIQAA</sequence>
<dbReference type="SMART" id="SM00530">
    <property type="entry name" value="HTH_XRE"/>
    <property type="match status" value="1"/>
</dbReference>
<comment type="caution">
    <text evidence="2">The sequence shown here is derived from an EMBL/GenBank/DDBJ whole genome shotgun (WGS) entry which is preliminary data.</text>
</comment>
<keyword evidence="3" id="KW-1185">Reference proteome</keyword>
<dbReference type="EMBL" id="QGGR01000006">
    <property type="protein sequence ID" value="PWK48349.1"/>
    <property type="molecule type" value="Genomic_DNA"/>
</dbReference>
<evidence type="ECO:0000259" key="1">
    <source>
        <dbReference type="PROSITE" id="PS50943"/>
    </source>
</evidence>
<accession>A0A316FIN5</accession>
<dbReference type="SUPFAM" id="SSF47413">
    <property type="entry name" value="lambda repressor-like DNA-binding domains"/>
    <property type="match status" value="1"/>
</dbReference>
<dbReference type="GO" id="GO:0003677">
    <property type="term" value="F:DNA binding"/>
    <property type="evidence" value="ECO:0007669"/>
    <property type="project" value="InterPro"/>
</dbReference>
<dbReference type="PROSITE" id="PS50943">
    <property type="entry name" value="HTH_CROC1"/>
    <property type="match status" value="1"/>
</dbReference>
<evidence type="ECO:0000313" key="3">
    <source>
        <dbReference type="Proteomes" id="UP000245697"/>
    </source>
</evidence>
<dbReference type="Proteomes" id="UP000245697">
    <property type="component" value="Unassembled WGS sequence"/>
</dbReference>
<dbReference type="InterPro" id="IPR001387">
    <property type="entry name" value="Cro/C1-type_HTH"/>
</dbReference>
<dbReference type="Pfam" id="PF13560">
    <property type="entry name" value="HTH_31"/>
    <property type="match status" value="1"/>
</dbReference>
<name>A0A316FIN5_9ACTN</name>
<gene>
    <name evidence="2" type="ORF">BC793_106379</name>
</gene>
<protein>
    <submittedName>
        <fullName evidence="2">Transcriptional regulator with XRE-family HTH domain</fullName>
    </submittedName>
</protein>